<dbReference type="RefSeq" id="WP_174404895.1">
    <property type="nucleotide sequence ID" value="NZ_BLVO01000013.1"/>
</dbReference>
<dbReference type="NCBIfam" id="TIGR02595">
    <property type="entry name" value="PEP_CTERM"/>
    <property type="match status" value="1"/>
</dbReference>
<dbReference type="EMBL" id="BLVO01000013">
    <property type="protein sequence ID" value="GFM33220.1"/>
    <property type="molecule type" value="Genomic_DNA"/>
</dbReference>
<organism evidence="3 4">
    <name type="scientific">Desulfovibrio subterraneus</name>
    <dbReference type="NCBI Taxonomy" id="2718620"/>
    <lineage>
        <taxon>Bacteria</taxon>
        <taxon>Pseudomonadati</taxon>
        <taxon>Thermodesulfobacteriota</taxon>
        <taxon>Desulfovibrionia</taxon>
        <taxon>Desulfovibrionales</taxon>
        <taxon>Desulfovibrionaceae</taxon>
        <taxon>Desulfovibrio</taxon>
    </lineage>
</organism>
<reference evidence="3 4" key="1">
    <citation type="submission" date="2020-05" db="EMBL/GenBank/DDBJ databases">
        <title>Draft genome sequence of Desulfovibrio sp. strain HN2T.</title>
        <authorList>
            <person name="Ueno A."/>
            <person name="Tamazawa S."/>
            <person name="Tamamura S."/>
            <person name="Murakami T."/>
            <person name="Kiyama T."/>
            <person name="Inomata H."/>
            <person name="Amano Y."/>
            <person name="Miyakawa K."/>
            <person name="Tamaki H."/>
            <person name="Naganuma T."/>
            <person name="Kaneko K."/>
        </authorList>
    </citation>
    <scope>NUCLEOTIDE SEQUENCE [LARGE SCALE GENOMIC DNA]</scope>
    <source>
        <strain evidence="3 4">HN2</strain>
    </source>
</reference>
<keyword evidence="1" id="KW-0732">Signal</keyword>
<evidence type="ECO:0000256" key="1">
    <source>
        <dbReference type="SAM" id="SignalP"/>
    </source>
</evidence>
<evidence type="ECO:0000313" key="3">
    <source>
        <dbReference type="EMBL" id="GFM33220.1"/>
    </source>
</evidence>
<sequence length="254" mass="27924">MKPAYLLYAAICMLLFSSSAFASIVNFGDSAEEWPGYNNAAVKDVNGIPDILGGSVSGHLGLDSLTINYQSDYTLRNNKGRLTDNGRLWSKLGFGDIFINANPETDNNWDYVVRASSNSIWNIYKVDIPLDGIYIKSNNSLGTPRKNHPIAANFWYYGIDSDDIIGTATYSGWEIPDGNGYQTPVSSTWAFSLFPGLSWGFDEPTFTLGLAIAPCANDVLFEEINVPTPEPATWLLFGIGLSGLMYMARRKNKA</sequence>
<feature type="signal peptide" evidence="1">
    <location>
        <begin position="1"/>
        <end position="22"/>
    </location>
</feature>
<gene>
    <name evidence="3" type="ORF">DSM101010T_15850</name>
</gene>
<dbReference type="Proteomes" id="UP000503840">
    <property type="component" value="Unassembled WGS sequence"/>
</dbReference>
<comment type="caution">
    <text evidence="3">The sequence shown here is derived from an EMBL/GenBank/DDBJ whole genome shotgun (WGS) entry which is preliminary data.</text>
</comment>
<keyword evidence="4" id="KW-1185">Reference proteome</keyword>
<dbReference type="AlphaFoldDB" id="A0A7J0BHM6"/>
<feature type="domain" description="Ice-binding protein C-terminal" evidence="2">
    <location>
        <begin position="227"/>
        <end position="251"/>
    </location>
</feature>
<protein>
    <recommendedName>
        <fullName evidence="2">Ice-binding protein C-terminal domain-containing protein</fullName>
    </recommendedName>
</protein>
<evidence type="ECO:0000313" key="4">
    <source>
        <dbReference type="Proteomes" id="UP000503840"/>
    </source>
</evidence>
<dbReference type="InterPro" id="IPR013424">
    <property type="entry name" value="Ice-binding_C"/>
</dbReference>
<accession>A0A7J0BHM6</accession>
<name>A0A7J0BHM6_9BACT</name>
<proteinExistence type="predicted"/>
<feature type="chain" id="PRO_5029795151" description="Ice-binding protein C-terminal domain-containing protein" evidence="1">
    <location>
        <begin position="23"/>
        <end position="254"/>
    </location>
</feature>
<evidence type="ECO:0000259" key="2">
    <source>
        <dbReference type="Pfam" id="PF07589"/>
    </source>
</evidence>
<dbReference type="Pfam" id="PF07589">
    <property type="entry name" value="PEP-CTERM"/>
    <property type="match status" value="1"/>
</dbReference>